<organism evidence="3 4">
    <name type="scientific">Lysobacter gummosus</name>
    <dbReference type="NCBI Taxonomy" id="262324"/>
    <lineage>
        <taxon>Bacteria</taxon>
        <taxon>Pseudomonadati</taxon>
        <taxon>Pseudomonadota</taxon>
        <taxon>Gammaproteobacteria</taxon>
        <taxon>Lysobacterales</taxon>
        <taxon>Lysobacteraceae</taxon>
        <taxon>Lysobacter</taxon>
    </lineage>
</organism>
<dbReference type="InterPro" id="IPR046519">
    <property type="entry name" value="X-Tfes_XVIPCD"/>
</dbReference>
<feature type="domain" description="X-Tfes XVIPCD" evidence="2">
    <location>
        <begin position="181"/>
        <end position="282"/>
    </location>
</feature>
<evidence type="ECO:0000313" key="4">
    <source>
        <dbReference type="Proteomes" id="UP000829194"/>
    </source>
</evidence>
<dbReference type="Proteomes" id="UP000829194">
    <property type="component" value="Chromosome"/>
</dbReference>
<protein>
    <recommendedName>
        <fullName evidence="2">X-Tfes XVIPCD domain-containing protein</fullName>
    </recommendedName>
</protein>
<reference evidence="3 4" key="1">
    <citation type="submission" date="2022-03" db="EMBL/GenBank/DDBJ databases">
        <title>Complete genome sequence of Lysobacter capsici VKM B-2533 and Lysobacter gummosus 10.1.1, promising sources of lytic agents.</title>
        <authorList>
            <person name="Tarlachkov S.V."/>
            <person name="Kudryakova I.V."/>
            <person name="Afoshin A.S."/>
            <person name="Leontyevskaya E.A."/>
            <person name="Leontyevskaya N.V."/>
        </authorList>
    </citation>
    <scope>NUCLEOTIDE SEQUENCE [LARGE SCALE GENOMIC DNA]</scope>
    <source>
        <strain evidence="3 4">10.1.1</strain>
    </source>
</reference>
<evidence type="ECO:0000256" key="1">
    <source>
        <dbReference type="SAM" id="MobiDB-lite"/>
    </source>
</evidence>
<evidence type="ECO:0000313" key="3">
    <source>
        <dbReference type="EMBL" id="UNP31352.1"/>
    </source>
</evidence>
<feature type="region of interest" description="Disordered" evidence="1">
    <location>
        <begin position="279"/>
        <end position="312"/>
    </location>
</feature>
<proteinExistence type="predicted"/>
<dbReference type="Pfam" id="PF20410">
    <property type="entry name" value="X-Tfes_XVIPCD"/>
    <property type="match status" value="1"/>
</dbReference>
<sequence length="312" mass="34125">MDEKIEVGYRNIGSALGKDYHHKYLLYTDKDGNQHTISGWTGEPEAGLPYGRMQVETNLPFDATNPDHPTNPNAAGQKQYHELIASGPDLSKTWDQMVANAQTKDDKYPYDPQLQNSNTLADSVLRDARQPEPKNDGFFGHWAPASGRALDESIKPTVPGLGNSGRTFSANDAHPADAQREAALRDDPLFKQALAGLDKLGPDAGVYNNQQDKERIAGALAVEAKLHTPPLPEIQEVRASPTNGNVFAMWTNPGNEMDVLRPHVDKAEAVKQPLADNLHKLDAANQQQDQQRSLALSQNPDEPSRSGPRMGG</sequence>
<keyword evidence="4" id="KW-1185">Reference proteome</keyword>
<dbReference type="RefSeq" id="WP_057942500.1">
    <property type="nucleotide sequence ID" value="NZ_CP011131.1"/>
</dbReference>
<dbReference type="EMBL" id="CP093547">
    <property type="protein sequence ID" value="UNP31352.1"/>
    <property type="molecule type" value="Genomic_DNA"/>
</dbReference>
<evidence type="ECO:0000259" key="2">
    <source>
        <dbReference type="Pfam" id="PF20410"/>
    </source>
</evidence>
<feature type="compositionally biased region" description="Polar residues" evidence="1">
    <location>
        <begin position="284"/>
        <end position="301"/>
    </location>
</feature>
<name>A0ABY3XI75_9GAMM</name>
<accession>A0ABY3XI75</accession>
<gene>
    <name evidence="3" type="ORF">MOV92_08980</name>
</gene>